<name>A0A921KAN3_9BIFI</name>
<protein>
    <submittedName>
        <fullName evidence="5">Glycosyltransferase</fullName>
        <ecNumber evidence="5">2.4.-.-</ecNumber>
    </submittedName>
</protein>
<dbReference type="EMBL" id="DYWK01000002">
    <property type="protein sequence ID" value="HJF17753.1"/>
    <property type="molecule type" value="Genomic_DNA"/>
</dbReference>
<evidence type="ECO:0000313" key="6">
    <source>
        <dbReference type="Proteomes" id="UP000715651"/>
    </source>
</evidence>
<feature type="domain" description="Glycosyltransferase subfamily 4-like N-terminal" evidence="4">
    <location>
        <begin position="14"/>
        <end position="177"/>
    </location>
</feature>
<comment type="caution">
    <text evidence="5">The sequence shown here is derived from an EMBL/GenBank/DDBJ whole genome shotgun (WGS) entry which is preliminary data.</text>
</comment>
<evidence type="ECO:0000259" key="3">
    <source>
        <dbReference type="Pfam" id="PF00534"/>
    </source>
</evidence>
<dbReference type="Pfam" id="PF13439">
    <property type="entry name" value="Glyco_transf_4"/>
    <property type="match status" value="1"/>
</dbReference>
<keyword evidence="2 5" id="KW-0808">Transferase</keyword>
<dbReference type="InterPro" id="IPR001296">
    <property type="entry name" value="Glyco_trans_1"/>
</dbReference>
<dbReference type="PANTHER" id="PTHR45947">
    <property type="entry name" value="SULFOQUINOVOSYL TRANSFERASE SQD2"/>
    <property type="match status" value="1"/>
</dbReference>
<evidence type="ECO:0000259" key="4">
    <source>
        <dbReference type="Pfam" id="PF13439"/>
    </source>
</evidence>
<dbReference type="SUPFAM" id="SSF53756">
    <property type="entry name" value="UDP-Glycosyltransferase/glycogen phosphorylase"/>
    <property type="match status" value="1"/>
</dbReference>
<proteinExistence type="predicted"/>
<gene>
    <name evidence="5" type="ORF">K8U78_01055</name>
</gene>
<dbReference type="GO" id="GO:0016757">
    <property type="term" value="F:glycosyltransferase activity"/>
    <property type="evidence" value="ECO:0007669"/>
    <property type="project" value="UniProtKB-KW"/>
</dbReference>
<keyword evidence="1 5" id="KW-0328">Glycosyltransferase</keyword>
<organism evidence="5 6">
    <name type="scientific">Aeriscardovia aeriphila</name>
    <dbReference type="NCBI Taxonomy" id="218139"/>
    <lineage>
        <taxon>Bacteria</taxon>
        <taxon>Bacillati</taxon>
        <taxon>Actinomycetota</taxon>
        <taxon>Actinomycetes</taxon>
        <taxon>Bifidobacteriales</taxon>
        <taxon>Bifidobacteriaceae</taxon>
        <taxon>Aeriscardovia</taxon>
    </lineage>
</organism>
<feature type="domain" description="Glycosyl transferase family 1" evidence="3">
    <location>
        <begin position="186"/>
        <end position="307"/>
    </location>
</feature>
<dbReference type="AlphaFoldDB" id="A0A921KAN3"/>
<dbReference type="InterPro" id="IPR028098">
    <property type="entry name" value="Glyco_trans_4-like_N"/>
</dbReference>
<dbReference type="Proteomes" id="UP000715651">
    <property type="component" value="Unassembled WGS sequence"/>
</dbReference>
<evidence type="ECO:0000256" key="2">
    <source>
        <dbReference type="ARBA" id="ARBA00022679"/>
    </source>
</evidence>
<dbReference type="InterPro" id="IPR050194">
    <property type="entry name" value="Glycosyltransferase_grp1"/>
</dbReference>
<dbReference type="Pfam" id="PF00534">
    <property type="entry name" value="Glycos_transf_1"/>
    <property type="match status" value="1"/>
</dbReference>
<evidence type="ECO:0000256" key="1">
    <source>
        <dbReference type="ARBA" id="ARBA00022676"/>
    </source>
</evidence>
<evidence type="ECO:0000313" key="5">
    <source>
        <dbReference type="EMBL" id="HJF17753.1"/>
    </source>
</evidence>
<sequence>MKRILFYSEGWGLGGIETFIMNTIRELPREQFQCDVFCTHDWSDAHDEELTSLGVHRYCVFSGHKPNQLKRLLSSSQEFRKLLRKKRYDVVHICTMNGMGFLYSQIARQEHVPTRVVHSHSSAFGEGHQMVKRVFHNLGKCLWKKSATVLIACSEDAGKYLFDNTDFILLPNGIDTRKYRFSLRQRESLRNKLSIPSNALLFGAVGRIADVKQPFFQVDLLCSLRAAGIPAYLLLVGDGPLSGKVSNYAKEKKVADFLRLPGATSDPSSDYSALDVFTMPSLFEGLPMVLIEAASSGLPCLISKNVPEIPFPLEQVHRVEGSNADFWTHEIREVERKTKLENRAEAFREVQNAGYAVSTMAQTLVDIYQH</sequence>
<dbReference type="PANTHER" id="PTHR45947:SF3">
    <property type="entry name" value="SULFOQUINOVOSYL TRANSFERASE SQD2"/>
    <property type="match status" value="1"/>
</dbReference>
<dbReference type="GO" id="GO:1901137">
    <property type="term" value="P:carbohydrate derivative biosynthetic process"/>
    <property type="evidence" value="ECO:0007669"/>
    <property type="project" value="UniProtKB-ARBA"/>
</dbReference>
<reference evidence="5" key="2">
    <citation type="submission" date="2021-09" db="EMBL/GenBank/DDBJ databases">
        <authorList>
            <person name="Gilroy R."/>
        </authorList>
    </citation>
    <scope>NUCLEOTIDE SEQUENCE</scope>
    <source>
        <strain evidence="5">578</strain>
    </source>
</reference>
<accession>A0A921KAN3</accession>
<dbReference type="Gene3D" id="3.40.50.2000">
    <property type="entry name" value="Glycogen Phosphorylase B"/>
    <property type="match status" value="2"/>
</dbReference>
<dbReference type="EC" id="2.4.-.-" evidence="5"/>
<reference evidence="5" key="1">
    <citation type="journal article" date="2021" name="PeerJ">
        <title>Extensive microbial diversity within the chicken gut microbiome revealed by metagenomics and culture.</title>
        <authorList>
            <person name="Gilroy R."/>
            <person name="Ravi A."/>
            <person name="Getino M."/>
            <person name="Pursley I."/>
            <person name="Horton D.L."/>
            <person name="Alikhan N.F."/>
            <person name="Baker D."/>
            <person name="Gharbi K."/>
            <person name="Hall N."/>
            <person name="Watson M."/>
            <person name="Adriaenssens E.M."/>
            <person name="Foster-Nyarko E."/>
            <person name="Jarju S."/>
            <person name="Secka A."/>
            <person name="Antonio M."/>
            <person name="Oren A."/>
            <person name="Chaudhuri R.R."/>
            <person name="La Ragione R."/>
            <person name="Hildebrand F."/>
            <person name="Pallen M.J."/>
        </authorList>
    </citation>
    <scope>NUCLEOTIDE SEQUENCE</scope>
    <source>
        <strain evidence="5">578</strain>
    </source>
</reference>